<dbReference type="Proteomes" id="UP000580474">
    <property type="component" value="Unassembled WGS sequence"/>
</dbReference>
<organism evidence="2 3">
    <name type="scientific">Saccharopolyspora gloriosae</name>
    <dbReference type="NCBI Taxonomy" id="455344"/>
    <lineage>
        <taxon>Bacteria</taxon>
        <taxon>Bacillati</taxon>
        <taxon>Actinomycetota</taxon>
        <taxon>Actinomycetes</taxon>
        <taxon>Pseudonocardiales</taxon>
        <taxon>Pseudonocardiaceae</taxon>
        <taxon>Saccharopolyspora</taxon>
    </lineage>
</organism>
<accession>A0A840NAS9</accession>
<proteinExistence type="predicted"/>
<dbReference type="RefSeq" id="WP_184477003.1">
    <property type="nucleotide sequence ID" value="NZ_JACHIV010000001.1"/>
</dbReference>
<evidence type="ECO:0000256" key="1">
    <source>
        <dbReference type="SAM" id="MobiDB-lite"/>
    </source>
</evidence>
<dbReference type="AlphaFoldDB" id="A0A840NAS9"/>
<feature type="region of interest" description="Disordered" evidence="1">
    <location>
        <begin position="25"/>
        <end position="63"/>
    </location>
</feature>
<protein>
    <submittedName>
        <fullName evidence="2">Uncharacterized protein</fullName>
    </submittedName>
</protein>
<comment type="caution">
    <text evidence="2">The sequence shown here is derived from an EMBL/GenBank/DDBJ whole genome shotgun (WGS) entry which is preliminary data.</text>
</comment>
<name>A0A840NAS9_9PSEU</name>
<dbReference type="EMBL" id="JACHIV010000001">
    <property type="protein sequence ID" value="MBB5067463.1"/>
    <property type="molecule type" value="Genomic_DNA"/>
</dbReference>
<keyword evidence="3" id="KW-1185">Reference proteome</keyword>
<sequence length="63" mass="6922">MPIVVRFNGPRRSAMGRRVFTRRLPVTGSGNVAPGRSPVPRRGRKPGAMWDAMSASPRMGSMR</sequence>
<gene>
    <name evidence="2" type="ORF">BJ969_000551</name>
</gene>
<reference evidence="2 3" key="1">
    <citation type="submission" date="2020-08" db="EMBL/GenBank/DDBJ databases">
        <title>Sequencing the genomes of 1000 actinobacteria strains.</title>
        <authorList>
            <person name="Klenk H.-P."/>
        </authorList>
    </citation>
    <scope>NUCLEOTIDE SEQUENCE [LARGE SCALE GENOMIC DNA]</scope>
    <source>
        <strain evidence="2 3">DSM 45582</strain>
    </source>
</reference>
<evidence type="ECO:0000313" key="3">
    <source>
        <dbReference type="Proteomes" id="UP000580474"/>
    </source>
</evidence>
<evidence type="ECO:0000313" key="2">
    <source>
        <dbReference type="EMBL" id="MBB5067463.1"/>
    </source>
</evidence>